<dbReference type="InParanoid" id="A0E074"/>
<evidence type="ECO:0000256" key="2">
    <source>
        <dbReference type="ARBA" id="ARBA00022980"/>
    </source>
</evidence>
<dbReference type="Proteomes" id="UP000000600">
    <property type="component" value="Unassembled WGS sequence"/>
</dbReference>
<protein>
    <recommendedName>
        <fullName evidence="8">40S ribosomal protein S28</fullName>
    </recommendedName>
</protein>
<dbReference type="OMA" id="LQHHILF"/>
<dbReference type="InterPro" id="IPR012340">
    <property type="entry name" value="NA-bd_OB-fold"/>
</dbReference>
<dbReference type="Gene3D" id="2.40.50.140">
    <property type="entry name" value="Nucleic acid-binding proteins"/>
    <property type="match status" value="1"/>
</dbReference>
<evidence type="ECO:0008006" key="8">
    <source>
        <dbReference type="Google" id="ProtNLM"/>
    </source>
</evidence>
<keyword evidence="2" id="KW-0689">Ribosomal protein</keyword>
<dbReference type="HOGENOM" id="CLU_075195_0_0_1"/>
<evidence type="ECO:0000256" key="4">
    <source>
        <dbReference type="SAM" id="Coils"/>
    </source>
</evidence>
<dbReference type="GO" id="GO:0003735">
    <property type="term" value="F:structural constituent of ribosome"/>
    <property type="evidence" value="ECO:0007669"/>
    <property type="project" value="InterPro"/>
</dbReference>
<keyword evidence="3" id="KW-0687">Ribonucleoprotein</keyword>
<evidence type="ECO:0000256" key="3">
    <source>
        <dbReference type="ARBA" id="ARBA00023274"/>
    </source>
</evidence>
<evidence type="ECO:0000313" key="6">
    <source>
        <dbReference type="EMBL" id="CAK88691.1"/>
    </source>
</evidence>
<dbReference type="AlphaFoldDB" id="A0E074"/>
<dbReference type="KEGG" id="ptm:GSPATT00021859001"/>
<comment type="similarity">
    <text evidence="1">Belongs to the eukaryotic ribosomal protein eS28 family.</text>
</comment>
<dbReference type="GO" id="GO:1990904">
    <property type="term" value="C:ribonucleoprotein complex"/>
    <property type="evidence" value="ECO:0007669"/>
    <property type="project" value="UniProtKB-KW"/>
</dbReference>
<organism evidence="6 7">
    <name type="scientific">Paramecium tetraurelia</name>
    <dbReference type="NCBI Taxonomy" id="5888"/>
    <lineage>
        <taxon>Eukaryota</taxon>
        <taxon>Sar</taxon>
        <taxon>Alveolata</taxon>
        <taxon>Ciliophora</taxon>
        <taxon>Intramacronucleata</taxon>
        <taxon>Oligohymenophorea</taxon>
        <taxon>Peniculida</taxon>
        <taxon>Parameciidae</taxon>
        <taxon>Paramecium</taxon>
    </lineage>
</organism>
<dbReference type="GeneID" id="5041873"/>
<feature type="region of interest" description="Disordered" evidence="5">
    <location>
        <begin position="1"/>
        <end position="49"/>
    </location>
</feature>
<dbReference type="Pfam" id="PF01200">
    <property type="entry name" value="Ribosomal_S28e"/>
    <property type="match status" value="1"/>
</dbReference>
<dbReference type="SUPFAM" id="SSF50249">
    <property type="entry name" value="Nucleic acid-binding proteins"/>
    <property type="match status" value="1"/>
</dbReference>
<sequence length="321" mass="37274">MQQVNMPSQYPNLPFTNQTPTHKTNPSHSPHQRMLFQSSSPIPDSKSYTPAKQLGELELLYQKINLLQNENKMLKVQLENANLQIQQLSTKINSYNSQAIFKTTTFELVVLQKALEQLEQLKTALQKRKVSPLHNNLTLPTEESAEVISELKSKVTFLEQKNIKLSKENSELQHHILFSGQSETKEFVREGRKQLLSDPSEIRKVNRNSPIRFVNQKGSPTHRVNNLFILYQYLHQIHKLIKSFNQNQINSAWIQLKIEQKAQEPQSSKSLEEQVPEVALHKLRFKLVGQQRTLIRNVMGPVRKGDTLELMECEREARRLR</sequence>
<reference evidence="6 7" key="1">
    <citation type="journal article" date="2006" name="Nature">
        <title>Global trends of whole-genome duplications revealed by the ciliate Paramecium tetraurelia.</title>
        <authorList>
            <consortium name="Genoscope"/>
            <person name="Aury J.-M."/>
            <person name="Jaillon O."/>
            <person name="Duret L."/>
            <person name="Noel B."/>
            <person name="Jubin C."/>
            <person name="Porcel B.M."/>
            <person name="Segurens B."/>
            <person name="Daubin V."/>
            <person name="Anthouard V."/>
            <person name="Aiach N."/>
            <person name="Arnaiz O."/>
            <person name="Billaut A."/>
            <person name="Beisson J."/>
            <person name="Blanc I."/>
            <person name="Bouhouche K."/>
            <person name="Camara F."/>
            <person name="Duharcourt S."/>
            <person name="Guigo R."/>
            <person name="Gogendeau D."/>
            <person name="Katinka M."/>
            <person name="Keller A.-M."/>
            <person name="Kissmehl R."/>
            <person name="Klotz C."/>
            <person name="Koll F."/>
            <person name="Le Moue A."/>
            <person name="Lepere C."/>
            <person name="Malinsky S."/>
            <person name="Nowacki M."/>
            <person name="Nowak J.K."/>
            <person name="Plattner H."/>
            <person name="Poulain J."/>
            <person name="Ruiz F."/>
            <person name="Serrano V."/>
            <person name="Zagulski M."/>
            <person name="Dessen P."/>
            <person name="Betermier M."/>
            <person name="Weissenbach J."/>
            <person name="Scarpelli C."/>
            <person name="Schachter V."/>
            <person name="Sperling L."/>
            <person name="Meyer E."/>
            <person name="Cohen J."/>
            <person name="Wincker P."/>
        </authorList>
    </citation>
    <scope>NUCLEOTIDE SEQUENCE [LARGE SCALE GENOMIC DNA]</scope>
    <source>
        <strain evidence="6 7">Stock d4-2</strain>
    </source>
</reference>
<dbReference type="InterPro" id="IPR000289">
    <property type="entry name" value="Ribosomal_eS28"/>
</dbReference>
<gene>
    <name evidence="6" type="ORF">GSPATT00021859001</name>
</gene>
<dbReference type="GO" id="GO:0006412">
    <property type="term" value="P:translation"/>
    <property type="evidence" value="ECO:0007669"/>
    <property type="project" value="InterPro"/>
</dbReference>
<keyword evidence="7" id="KW-1185">Reference proteome</keyword>
<evidence type="ECO:0000256" key="5">
    <source>
        <dbReference type="SAM" id="MobiDB-lite"/>
    </source>
</evidence>
<evidence type="ECO:0000313" key="7">
    <source>
        <dbReference type="Proteomes" id="UP000000600"/>
    </source>
</evidence>
<dbReference type="RefSeq" id="XP_001456088.1">
    <property type="nucleotide sequence ID" value="XM_001456051.2"/>
</dbReference>
<dbReference type="EMBL" id="CT868651">
    <property type="protein sequence ID" value="CAK88691.1"/>
    <property type="molecule type" value="Genomic_DNA"/>
</dbReference>
<name>A0E074_PARTE</name>
<keyword evidence="4" id="KW-0175">Coiled coil</keyword>
<evidence type="ECO:0000256" key="1">
    <source>
        <dbReference type="ARBA" id="ARBA00005943"/>
    </source>
</evidence>
<dbReference type="GO" id="GO:0005840">
    <property type="term" value="C:ribosome"/>
    <property type="evidence" value="ECO:0007669"/>
    <property type="project" value="UniProtKB-KW"/>
</dbReference>
<proteinExistence type="inferred from homology"/>
<accession>A0E074</accession>
<feature type="coiled-coil region" evidence="4">
    <location>
        <begin position="57"/>
        <end position="168"/>
    </location>
</feature>